<dbReference type="Proteomes" id="UP000799779">
    <property type="component" value="Unassembled WGS sequence"/>
</dbReference>
<keyword evidence="2" id="KW-1185">Reference proteome</keyword>
<name>A0A6A5WX77_9PLEO</name>
<proteinExistence type="predicted"/>
<organism evidence="1 2">
    <name type="scientific">Amniculicola lignicola CBS 123094</name>
    <dbReference type="NCBI Taxonomy" id="1392246"/>
    <lineage>
        <taxon>Eukaryota</taxon>
        <taxon>Fungi</taxon>
        <taxon>Dikarya</taxon>
        <taxon>Ascomycota</taxon>
        <taxon>Pezizomycotina</taxon>
        <taxon>Dothideomycetes</taxon>
        <taxon>Pleosporomycetidae</taxon>
        <taxon>Pleosporales</taxon>
        <taxon>Amniculicolaceae</taxon>
        <taxon>Amniculicola</taxon>
    </lineage>
</organism>
<dbReference type="EMBL" id="ML977564">
    <property type="protein sequence ID" value="KAF2005349.1"/>
    <property type="molecule type" value="Genomic_DNA"/>
</dbReference>
<gene>
    <name evidence="1" type="ORF">P154DRAFT_358200</name>
</gene>
<sequence length="381" mass="42699">MDIVNEVAEGEGPNMQGADGEALEEVIDELIDINHEEGGLVGLQLNRHNPWKVVAWLSIVVSVALSSYIACYNYGCIQGSRGQFPPVAAPYVFPLNAKQRTPKGLLDVHNYVNSTVRHATSAVHFFEAHIPDEYGREALLTRLITLHAHQTMLATILLPQAIGDFVRLQNEIEDAMDQALLSLQLLHPSESGQMSEWCAPCTICFQSKLTSASSAVILRRLLSTTNSHIKNYFQRPGHSLDGIARVLREDNALVANLGKDTRYAWQSHALSWQTCLWTAKTPSCVAWGVERWRPTSFRFVGMKDFLDGQDRVEELYPRAFHVVNILSHRVHRAICWIEKTLEDTAEREWNSTEAAYLVSQVGRVVAFIHEDVTMEPGTLDG</sequence>
<dbReference type="AlphaFoldDB" id="A0A6A5WX77"/>
<evidence type="ECO:0000313" key="2">
    <source>
        <dbReference type="Proteomes" id="UP000799779"/>
    </source>
</evidence>
<protein>
    <submittedName>
        <fullName evidence="1">Uncharacterized protein</fullName>
    </submittedName>
</protein>
<reference evidence="1" key="1">
    <citation type="journal article" date="2020" name="Stud. Mycol.">
        <title>101 Dothideomycetes genomes: a test case for predicting lifestyles and emergence of pathogens.</title>
        <authorList>
            <person name="Haridas S."/>
            <person name="Albert R."/>
            <person name="Binder M."/>
            <person name="Bloem J."/>
            <person name="Labutti K."/>
            <person name="Salamov A."/>
            <person name="Andreopoulos B."/>
            <person name="Baker S."/>
            <person name="Barry K."/>
            <person name="Bills G."/>
            <person name="Bluhm B."/>
            <person name="Cannon C."/>
            <person name="Castanera R."/>
            <person name="Culley D."/>
            <person name="Daum C."/>
            <person name="Ezra D."/>
            <person name="Gonzalez J."/>
            <person name="Henrissat B."/>
            <person name="Kuo A."/>
            <person name="Liang C."/>
            <person name="Lipzen A."/>
            <person name="Lutzoni F."/>
            <person name="Magnuson J."/>
            <person name="Mondo S."/>
            <person name="Nolan M."/>
            <person name="Ohm R."/>
            <person name="Pangilinan J."/>
            <person name="Park H.-J."/>
            <person name="Ramirez L."/>
            <person name="Alfaro M."/>
            <person name="Sun H."/>
            <person name="Tritt A."/>
            <person name="Yoshinaga Y."/>
            <person name="Zwiers L.-H."/>
            <person name="Turgeon B."/>
            <person name="Goodwin S."/>
            <person name="Spatafora J."/>
            <person name="Crous P."/>
            <person name="Grigoriev I."/>
        </authorList>
    </citation>
    <scope>NUCLEOTIDE SEQUENCE</scope>
    <source>
        <strain evidence="1">CBS 123094</strain>
    </source>
</reference>
<evidence type="ECO:0000313" key="1">
    <source>
        <dbReference type="EMBL" id="KAF2005349.1"/>
    </source>
</evidence>
<accession>A0A6A5WX77</accession>